<dbReference type="EMBL" id="BEGY01000086">
    <property type="protein sequence ID" value="GAX82815.1"/>
    <property type="molecule type" value="Genomic_DNA"/>
</dbReference>
<feature type="compositionally biased region" description="Low complexity" evidence="1">
    <location>
        <begin position="2255"/>
        <end position="2274"/>
    </location>
</feature>
<feature type="region of interest" description="Disordered" evidence="1">
    <location>
        <begin position="1396"/>
        <end position="1423"/>
    </location>
</feature>
<gene>
    <name evidence="2" type="ORF">CEUSTIGMA_g10241.t1</name>
</gene>
<feature type="region of interest" description="Disordered" evidence="1">
    <location>
        <begin position="2048"/>
        <end position="2067"/>
    </location>
</feature>
<feature type="compositionally biased region" description="Polar residues" evidence="1">
    <location>
        <begin position="1639"/>
        <end position="1651"/>
    </location>
</feature>
<feature type="compositionally biased region" description="Low complexity" evidence="1">
    <location>
        <begin position="852"/>
        <end position="871"/>
    </location>
</feature>
<feature type="region of interest" description="Disordered" evidence="1">
    <location>
        <begin position="2252"/>
        <end position="2274"/>
    </location>
</feature>
<evidence type="ECO:0000256" key="1">
    <source>
        <dbReference type="SAM" id="MobiDB-lite"/>
    </source>
</evidence>
<protein>
    <submittedName>
        <fullName evidence="2">Uncharacterized protein</fullName>
    </submittedName>
</protein>
<feature type="compositionally biased region" description="Low complexity" evidence="1">
    <location>
        <begin position="2056"/>
        <end position="2067"/>
    </location>
</feature>
<feature type="region of interest" description="Disordered" evidence="1">
    <location>
        <begin position="1066"/>
        <end position="1099"/>
    </location>
</feature>
<feature type="region of interest" description="Disordered" evidence="1">
    <location>
        <begin position="1639"/>
        <end position="1686"/>
    </location>
</feature>
<feature type="region of interest" description="Disordered" evidence="1">
    <location>
        <begin position="1315"/>
        <end position="1363"/>
    </location>
</feature>
<sequence length="2516" mass="273940">MPNKDVTCAILHLLNVNFLKRDSALSHFFPVTRWHHQRSLRTQDAHDNDLHGNSHLSAPVCSFPGAPSSTMHCQAEASYDLTCSHHSTSWIPTHKQGLSGPNSASPLIHKAISNPQCPTCHDKSTEQIERDQIMSRSGVVHHRLQVLVCSTPQMCNVHYGGGTAGDSAFKQYLLSLPFSRLGACRQMCEQAHQPVLHEERADRSSLPSSQLKQLDNNCPPNPSMKDQTPPQITMGSPRLSDVPIDMLVRHSILWLKTHSKSAGDTTSTIPDGTKVQIMGGKQTSEPPLFVQGESSTVLQLPRIEQPVLQCLKQLVARYRMDSSLCRKLKSGREDQQQQQVRHSLSMDSDCEALEAAFDELLASRNIVVQDSTAGSSSKLVPGAVVSRCWDYELQRQASQLLVWVLEQVSLPIVPVVEDQMQLPLQSPLAPGLDQNPLAPELDPARNPVLVGLQSQYRQDAYRHTESTSTNKVSAVGVRQPLAQQLPTSTSSSAQLSPQQHPPDCWQADRLFHIHPKAEADVVHEIISNSKQSVELSTSCDDDEGGVISLPYSATVARTGGDFHTCGRRDEQYSAFTLMLALRVGFSQPYPKFFGPSREHLVSVAEVLSHPRALDPESVHKLLGEIPLRAAAAAAAAASTYKACQLPPAASASTPVPATTCSVISHAAASSSRDSVVTAAGSRVMTGCRDDMHSASPWIPPVLGIIMKYLVTASQMKFKSRWAAASSQLRLENIIIKRRTLRRLSSTNVYLRQDHLPPQLAMATVLQLAREVRLGAEEKLSKSSRRKETWSTAAFVGSSGADAVLPTASGFSSPAVAPSSTSKEEAAKLVEAITFSLRLPAMQAEHWKQNQQPSSSAAAGASASASATAPPSSMNTVITTSITSLASNSASWSVRKPAFFPARRGRWQMSKKMLLQYMIVFADLAWASAASGVADRSLVTYDLYNAAMELLHMKRMMSRHQLAGSQPQAAPRCKDWGIFDCAVSASSGTGLPGRTNEVDDEVDEAEGRLLSGLFAASLKGCLPSLPDCLKPRSVLRGLLHKFFQEHSAAPKDDFSEYEGKESLLQQQQQGAEYSSSRGKRTIVGKRQQAQVEANDVSDKSDKIRRRNPLLSLDSAAVSALSVLKELGVDHVEVLRLQGRDQMVFEMEKVVRSARNQWEGILYQYRLAQARLMQKVVEGRERMRATGLHSRKIGSLRSAKMTAEEVQRRQQVSSNHSILLLEEALLGVERKLGEESSTLTQHVAGLRSAVVDPSLLLPHKRSMTRVWSEDSVVIMSQSPVTEATTVADRAAGRLSALPTGALMQQREKLWRASSATRLTAAGEEGSSSRGGREQGLEGTTVAPPQQGEGSWQSRRSQSASNVRGDRSRLLSVDDVSYWINPTWQLNRRSLNQDDALEGQGIKGHNRQPLHQHDAALGGKGTKGEEDEANVYDSLLRDLPAMELNDLLRVANIMTRLYRLKALGKTKVKGAKQGGEGGYEAVEIDRRGQTLGLPPRDTNSLKFNPDDLHHQHGRIPDDLSGIEASRFDDLEGMILRDLSSVIKHDSAIKRDSAHRLWKPLACVLMPLLDAVTPVDLLGLLKLFSHPEALQHDVCKAVLLAVHHRIVDYVGMPSWSFGGAPASSSPGEDVIRNIPAFATNSSSGPLAFSSNPTSRNRQRKFQLSAARAPDAEAGSSTHPHSSGRHPGTVTEDVLPASWTAAAKTSLWSDCTYSPYSAPQLSDIAVTVASVMDVLEGQLRESTWKRTELHRKQGGGLAWERGKLAQECEQVEKLLQALQVTPLLMASWVSTLVGSTLASTSTSSLRGVGNHGKRKGMQGGRSMVPALDQLQEQVRHWLKDDNMDAGDETEGTSHIANVLVLSSSRELAIQVAIDQLHQFDAARLGRLLLSLSLGTTTSSSSSRGNVPLSHRNIYQAPSTDEQAVHPSGTAASSCSSAADDAFRMLLTKACDSLRLESQGYRTVKKDRKEATSFVKEYPIWMLEQRKLPWQPTLLPVAPSVLLDVLSACALAGYKERPDWVAAAAMQLTGRWRELTSQLAKVLAVQRDAASVDVQGPLMEEPGSSSTSGAAAPQSFPSNHVLCNSSPSAAASSQDLYHDGSAAALQKQVACSRSGSMTKVLKVLGGWLDYQTADEEVNNMVKHTEVLVESGVNSQAVISRQVANGGRQGSYGGDQEAPAAQLGPHGTDLDDMEAGDVEPVAARQVPRPLSRVEPVAARQVPRPLSRVEPVAARQVPRPLSRVEPVAARQVPRPLSRVEPVAARQVPRPPSSRSCSTPSAASHLLSPITNELLHDYATAARSWPAWLDGGPSCFPSSSSLSEWRDVPSPRRPLVANKHAAATTTTIPRTLFTSTDAVLYNDSGAVWELEIQNLREGVWAMSQLLSDPTPQQGVVLDLMLQAAELLLLQMMRVGLVTSPFAISQAVLIMELCMVINNKQRLYINHHDEPSLLLLHRLPCPPVDEDACENSVDNMQQQATQHTPPTCVDQKRKPSSPLCGTQFLTLLGNQLCKEFDSIGRRSRQK</sequence>
<keyword evidence="3" id="KW-1185">Reference proteome</keyword>
<name>A0A250XI98_9CHLO</name>
<proteinExistence type="predicted"/>
<organism evidence="2 3">
    <name type="scientific">Chlamydomonas eustigma</name>
    <dbReference type="NCBI Taxonomy" id="1157962"/>
    <lineage>
        <taxon>Eukaryota</taxon>
        <taxon>Viridiplantae</taxon>
        <taxon>Chlorophyta</taxon>
        <taxon>core chlorophytes</taxon>
        <taxon>Chlorophyceae</taxon>
        <taxon>CS clade</taxon>
        <taxon>Chlamydomonadales</taxon>
        <taxon>Chlamydomonadaceae</taxon>
        <taxon>Chlamydomonas</taxon>
    </lineage>
</organism>
<feature type="region of interest" description="Disordered" evidence="1">
    <location>
        <begin position="1796"/>
        <end position="1816"/>
    </location>
</feature>
<evidence type="ECO:0000313" key="3">
    <source>
        <dbReference type="Proteomes" id="UP000232323"/>
    </source>
</evidence>
<feature type="compositionally biased region" description="Polar residues" evidence="1">
    <location>
        <begin position="1066"/>
        <end position="1075"/>
    </location>
</feature>
<comment type="caution">
    <text evidence="2">The sequence shown here is derived from an EMBL/GenBank/DDBJ whole genome shotgun (WGS) entry which is preliminary data.</text>
</comment>
<feature type="compositionally biased region" description="Polar residues" evidence="1">
    <location>
        <begin position="1345"/>
        <end position="1359"/>
    </location>
</feature>
<evidence type="ECO:0000313" key="2">
    <source>
        <dbReference type="EMBL" id="GAX82815.1"/>
    </source>
</evidence>
<feature type="region of interest" description="Disordered" evidence="1">
    <location>
        <begin position="2157"/>
        <end position="2185"/>
    </location>
</feature>
<feature type="region of interest" description="Disordered" evidence="1">
    <location>
        <begin position="195"/>
        <end position="238"/>
    </location>
</feature>
<feature type="compositionally biased region" description="Polar residues" evidence="1">
    <location>
        <begin position="205"/>
        <end position="234"/>
    </location>
</feature>
<accession>A0A250XI98</accession>
<reference evidence="2 3" key="1">
    <citation type="submission" date="2017-08" db="EMBL/GenBank/DDBJ databases">
        <title>Acidophilic green algal genome provides insights into adaptation to an acidic environment.</title>
        <authorList>
            <person name="Hirooka S."/>
            <person name="Hirose Y."/>
            <person name="Kanesaki Y."/>
            <person name="Higuchi S."/>
            <person name="Fujiwara T."/>
            <person name="Onuma R."/>
            <person name="Era A."/>
            <person name="Ohbayashi R."/>
            <person name="Uzuka A."/>
            <person name="Nozaki H."/>
            <person name="Yoshikawa H."/>
            <person name="Miyagishima S.Y."/>
        </authorList>
    </citation>
    <scope>NUCLEOTIDE SEQUENCE [LARGE SCALE GENOMIC DNA]</scope>
    <source>
        <strain evidence="2 3">NIES-2499</strain>
    </source>
</reference>
<dbReference type="Proteomes" id="UP000232323">
    <property type="component" value="Unassembled WGS sequence"/>
</dbReference>
<feature type="region of interest" description="Disordered" evidence="1">
    <location>
        <begin position="845"/>
        <end position="871"/>
    </location>
</feature>